<dbReference type="InterPro" id="IPR000847">
    <property type="entry name" value="LysR_HTH_N"/>
</dbReference>
<dbReference type="FunFam" id="1.10.10.10:FF:000001">
    <property type="entry name" value="LysR family transcriptional regulator"/>
    <property type="match status" value="1"/>
</dbReference>
<sequence>MVNREYRPTLAQLRTFATIAEHGHFGTAAAHLGISQPSLSQALAALENGLGVQLIERSTRRVIVTPTGRALLPLAQATMESLDNFVAHARGASGGMTGPMSIGMIPTIAPYLLPALLGLFPHQAPDLTPRVVEDKTLHLVDQLRQGSIDVAVVGLPIEGGGLTKVPLYTEGFVLVVPENHRLAGQHGIAASELADLDVLLLDDGHCLRDQVLDLCRTVAMRNDPRHALTRAASLATVIQLVGAGLGTTLVPVSAVAAECQRPGIALATFAEGVTSANRHVGLVYRTSSSREGDYMALGAMVSQAFEESVQESRELLVERVC</sequence>
<evidence type="ECO:0000259" key="7">
    <source>
        <dbReference type="PROSITE" id="PS50931"/>
    </source>
</evidence>
<dbReference type="EMBL" id="QHCV01000038">
    <property type="protein sequence ID" value="RAV32099.1"/>
    <property type="molecule type" value="Genomic_DNA"/>
</dbReference>
<keyword evidence="3" id="KW-0238">DNA-binding</keyword>
<dbReference type="Proteomes" id="UP000251577">
    <property type="component" value="Unassembled WGS sequence"/>
</dbReference>
<dbReference type="InterPro" id="IPR036388">
    <property type="entry name" value="WH-like_DNA-bd_sf"/>
</dbReference>
<dbReference type="GO" id="GO:0032993">
    <property type="term" value="C:protein-DNA complex"/>
    <property type="evidence" value="ECO:0007669"/>
    <property type="project" value="TreeGrafter"/>
</dbReference>
<dbReference type="CDD" id="cd08411">
    <property type="entry name" value="PBP2_OxyR"/>
    <property type="match status" value="1"/>
</dbReference>
<reference evidence="8 9" key="1">
    <citation type="journal article" date="2018" name="Syst. Appl. Microbiol.">
        <title>Corynebacterium heidelbergense sp. nov., isolated from the preen glands of Egyptian geese (Alopochen aegyptiacus).</title>
        <authorList>
            <person name="Braun M.S."/>
            <person name="Wang E."/>
            <person name="Zimmermann S."/>
            <person name="Wink M."/>
        </authorList>
    </citation>
    <scope>NUCLEOTIDE SEQUENCE [LARGE SCALE GENOMIC DNA]</scope>
    <source>
        <strain evidence="8 9">647</strain>
    </source>
</reference>
<proteinExistence type="inferred from homology"/>
<dbReference type="GO" id="GO:0003677">
    <property type="term" value="F:DNA binding"/>
    <property type="evidence" value="ECO:0007669"/>
    <property type="project" value="UniProtKB-KW"/>
</dbReference>
<evidence type="ECO:0000313" key="8">
    <source>
        <dbReference type="EMBL" id="RAV32099.1"/>
    </source>
</evidence>
<accession>A0A364V649</accession>
<dbReference type="Pfam" id="PF00126">
    <property type="entry name" value="HTH_1"/>
    <property type="match status" value="1"/>
</dbReference>
<dbReference type="SUPFAM" id="SSF46785">
    <property type="entry name" value="Winged helix' DNA-binding domain"/>
    <property type="match status" value="1"/>
</dbReference>
<evidence type="ECO:0000256" key="5">
    <source>
        <dbReference type="ARBA" id="ARBA00023163"/>
    </source>
</evidence>
<dbReference type="Gene3D" id="1.10.10.10">
    <property type="entry name" value="Winged helix-like DNA-binding domain superfamily/Winged helix DNA-binding domain"/>
    <property type="match status" value="1"/>
</dbReference>
<organism evidence="8 9">
    <name type="scientific">Corynebacterium heidelbergense</name>
    <dbReference type="NCBI Taxonomy" id="2055947"/>
    <lineage>
        <taxon>Bacteria</taxon>
        <taxon>Bacillati</taxon>
        <taxon>Actinomycetota</taxon>
        <taxon>Actinomycetes</taxon>
        <taxon>Mycobacteriales</taxon>
        <taxon>Corynebacteriaceae</taxon>
        <taxon>Corynebacterium</taxon>
    </lineage>
</organism>
<feature type="domain" description="HTH lysR-type" evidence="7">
    <location>
        <begin position="8"/>
        <end position="65"/>
    </location>
</feature>
<dbReference type="SUPFAM" id="SSF53850">
    <property type="entry name" value="Periplasmic binding protein-like II"/>
    <property type="match status" value="1"/>
</dbReference>
<gene>
    <name evidence="8" type="ORF">DLJ54_04835</name>
</gene>
<protein>
    <recommendedName>
        <fullName evidence="6">Probable hydrogen peroxide-inducible genes activator</fullName>
    </recommendedName>
</protein>
<dbReference type="Gene3D" id="3.40.190.10">
    <property type="entry name" value="Periplasmic binding protein-like II"/>
    <property type="match status" value="2"/>
</dbReference>
<dbReference type="PRINTS" id="PR00039">
    <property type="entry name" value="HTHLYSR"/>
</dbReference>
<dbReference type="PANTHER" id="PTHR30346">
    <property type="entry name" value="TRANSCRIPTIONAL DUAL REGULATOR HCAR-RELATED"/>
    <property type="match status" value="1"/>
</dbReference>
<dbReference type="InterPro" id="IPR036390">
    <property type="entry name" value="WH_DNA-bd_sf"/>
</dbReference>
<keyword evidence="4" id="KW-0010">Activator</keyword>
<evidence type="ECO:0000256" key="4">
    <source>
        <dbReference type="ARBA" id="ARBA00023159"/>
    </source>
</evidence>
<evidence type="ECO:0000256" key="2">
    <source>
        <dbReference type="ARBA" id="ARBA00023015"/>
    </source>
</evidence>
<evidence type="ECO:0000256" key="1">
    <source>
        <dbReference type="ARBA" id="ARBA00009437"/>
    </source>
</evidence>
<dbReference type="InterPro" id="IPR005119">
    <property type="entry name" value="LysR_subst-bd"/>
</dbReference>
<keyword evidence="9" id="KW-1185">Reference proteome</keyword>
<comment type="similarity">
    <text evidence="1">Belongs to the LysR transcriptional regulatory family.</text>
</comment>
<keyword evidence="2" id="KW-0805">Transcription regulation</keyword>
<evidence type="ECO:0000256" key="6">
    <source>
        <dbReference type="ARBA" id="ARBA00040885"/>
    </source>
</evidence>
<dbReference type="Pfam" id="PF03466">
    <property type="entry name" value="LysR_substrate"/>
    <property type="match status" value="1"/>
</dbReference>
<evidence type="ECO:0000256" key="3">
    <source>
        <dbReference type="ARBA" id="ARBA00023125"/>
    </source>
</evidence>
<dbReference type="PANTHER" id="PTHR30346:SF26">
    <property type="entry name" value="HYDROGEN PEROXIDE-INDUCIBLE GENES ACTIVATOR"/>
    <property type="match status" value="1"/>
</dbReference>
<dbReference type="GO" id="GO:0003700">
    <property type="term" value="F:DNA-binding transcription factor activity"/>
    <property type="evidence" value="ECO:0007669"/>
    <property type="project" value="InterPro"/>
</dbReference>
<dbReference type="PROSITE" id="PS50931">
    <property type="entry name" value="HTH_LYSR"/>
    <property type="match status" value="1"/>
</dbReference>
<dbReference type="RefSeq" id="WP_113630673.1">
    <property type="nucleotide sequence ID" value="NZ_QHCV01000038.1"/>
</dbReference>
<comment type="caution">
    <text evidence="8">The sequence shown here is derived from an EMBL/GenBank/DDBJ whole genome shotgun (WGS) entry which is preliminary data.</text>
</comment>
<name>A0A364V649_9CORY</name>
<dbReference type="AlphaFoldDB" id="A0A364V649"/>
<evidence type="ECO:0000313" key="9">
    <source>
        <dbReference type="Proteomes" id="UP000251577"/>
    </source>
</evidence>
<keyword evidence="5" id="KW-0804">Transcription</keyword>